<name>A0A4Q9HGD8_9SPHI</name>
<protein>
    <recommendedName>
        <fullName evidence="5">Histidine kinase domain-containing protein</fullName>
    </recommendedName>
</protein>
<gene>
    <name evidence="6" type="ORF">EYS08_02860</name>
</gene>
<dbReference type="InterPro" id="IPR005467">
    <property type="entry name" value="His_kinase_dom"/>
</dbReference>
<dbReference type="PANTHER" id="PTHR24421">
    <property type="entry name" value="NITRATE/NITRITE SENSOR PROTEIN NARX-RELATED"/>
    <property type="match status" value="1"/>
</dbReference>
<dbReference type="InterPro" id="IPR011712">
    <property type="entry name" value="Sig_transdc_His_kin_sub3_dim/P"/>
</dbReference>
<dbReference type="OrthoDB" id="5401121at2"/>
<dbReference type="RefSeq" id="WP_131028347.1">
    <property type="nucleotide sequence ID" value="NZ_SIXF01000002.1"/>
</dbReference>
<comment type="caution">
    <text evidence="6">The sequence shown here is derived from an EMBL/GenBank/DDBJ whole genome shotgun (WGS) entry which is preliminary data.</text>
</comment>
<dbReference type="Pfam" id="PF07730">
    <property type="entry name" value="HisKA_3"/>
    <property type="match status" value="1"/>
</dbReference>
<sequence>MEEIYSAIIIISMIILVLSGGIIFAIINYKDKQSRFLLEKRAMEEEFSGQLLQSRIEVQEITFAAMSKELHDNIGQLLSSAKMHIGLAERAFPQTVPLLNAANETIADAISELRSLARSLDREWLERFDLLTNLKAECQRLGSTAAFEISFIHPSRILMAPDRQIILFRIIQEAIQNAIRHAKPKYLSIHILTADNQDALHIKISDDGPGFTEPEEAGLGMSNMRQRSLLLKGKIEWINTGQGTQVNMELPLNDIPDES</sequence>
<dbReference type="InterPro" id="IPR036890">
    <property type="entry name" value="HATPase_C_sf"/>
</dbReference>
<keyword evidence="2" id="KW-0418">Kinase</keyword>
<keyword evidence="4" id="KW-0472">Membrane</keyword>
<evidence type="ECO:0000259" key="5">
    <source>
        <dbReference type="PROSITE" id="PS50109"/>
    </source>
</evidence>
<reference evidence="6 7" key="1">
    <citation type="submission" date="2019-02" db="EMBL/GenBank/DDBJ databases">
        <title>Pedobacter kyonggii whole genome sequence analysis.</title>
        <authorList>
            <person name="Dahal R.H."/>
        </authorList>
    </citation>
    <scope>NUCLEOTIDE SEQUENCE [LARGE SCALE GENOMIC DNA]</scope>
    <source>
        <strain evidence="6 7">K-4-11-1</strain>
    </source>
</reference>
<keyword evidence="4" id="KW-1133">Transmembrane helix</keyword>
<dbReference type="Proteomes" id="UP000291819">
    <property type="component" value="Unassembled WGS sequence"/>
</dbReference>
<dbReference type="InterPro" id="IPR050482">
    <property type="entry name" value="Sensor_HK_TwoCompSys"/>
</dbReference>
<dbReference type="Gene3D" id="1.20.5.1930">
    <property type="match status" value="1"/>
</dbReference>
<dbReference type="CDD" id="cd16917">
    <property type="entry name" value="HATPase_UhpB-NarQ-NarX-like"/>
    <property type="match status" value="1"/>
</dbReference>
<dbReference type="Gene3D" id="3.30.565.10">
    <property type="entry name" value="Histidine kinase-like ATPase, C-terminal domain"/>
    <property type="match status" value="1"/>
</dbReference>
<accession>A0A4Q9HGD8</accession>
<dbReference type="GO" id="GO:0046983">
    <property type="term" value="F:protein dimerization activity"/>
    <property type="evidence" value="ECO:0007669"/>
    <property type="project" value="InterPro"/>
</dbReference>
<dbReference type="InterPro" id="IPR003594">
    <property type="entry name" value="HATPase_dom"/>
</dbReference>
<evidence type="ECO:0000256" key="2">
    <source>
        <dbReference type="ARBA" id="ARBA00022777"/>
    </source>
</evidence>
<organism evidence="6 7">
    <name type="scientific">Pedobacter kyonggii</name>
    <dbReference type="NCBI Taxonomy" id="1926871"/>
    <lineage>
        <taxon>Bacteria</taxon>
        <taxon>Pseudomonadati</taxon>
        <taxon>Bacteroidota</taxon>
        <taxon>Sphingobacteriia</taxon>
        <taxon>Sphingobacteriales</taxon>
        <taxon>Sphingobacteriaceae</taxon>
        <taxon>Pedobacter</taxon>
    </lineage>
</organism>
<dbReference type="Pfam" id="PF02518">
    <property type="entry name" value="HATPase_c"/>
    <property type="match status" value="1"/>
</dbReference>
<dbReference type="SUPFAM" id="SSF55874">
    <property type="entry name" value="ATPase domain of HSP90 chaperone/DNA topoisomerase II/histidine kinase"/>
    <property type="match status" value="1"/>
</dbReference>
<proteinExistence type="predicted"/>
<evidence type="ECO:0000313" key="6">
    <source>
        <dbReference type="EMBL" id="TBO44267.1"/>
    </source>
</evidence>
<dbReference type="EMBL" id="SIXF01000002">
    <property type="protein sequence ID" value="TBO44267.1"/>
    <property type="molecule type" value="Genomic_DNA"/>
</dbReference>
<feature type="domain" description="Histidine kinase" evidence="5">
    <location>
        <begin position="65"/>
        <end position="254"/>
    </location>
</feature>
<evidence type="ECO:0000313" key="7">
    <source>
        <dbReference type="Proteomes" id="UP000291819"/>
    </source>
</evidence>
<keyword evidence="1" id="KW-0808">Transferase</keyword>
<evidence type="ECO:0000256" key="4">
    <source>
        <dbReference type="SAM" id="Phobius"/>
    </source>
</evidence>
<dbReference type="PROSITE" id="PS50109">
    <property type="entry name" value="HIS_KIN"/>
    <property type="match status" value="1"/>
</dbReference>
<keyword evidence="3" id="KW-0902">Two-component regulatory system</keyword>
<dbReference type="AlphaFoldDB" id="A0A4Q9HGD8"/>
<evidence type="ECO:0000256" key="1">
    <source>
        <dbReference type="ARBA" id="ARBA00022679"/>
    </source>
</evidence>
<evidence type="ECO:0000256" key="3">
    <source>
        <dbReference type="ARBA" id="ARBA00023012"/>
    </source>
</evidence>
<dbReference type="GO" id="GO:0016020">
    <property type="term" value="C:membrane"/>
    <property type="evidence" value="ECO:0007669"/>
    <property type="project" value="InterPro"/>
</dbReference>
<dbReference type="GO" id="GO:0000155">
    <property type="term" value="F:phosphorelay sensor kinase activity"/>
    <property type="evidence" value="ECO:0007669"/>
    <property type="project" value="InterPro"/>
</dbReference>
<keyword evidence="7" id="KW-1185">Reference proteome</keyword>
<keyword evidence="4" id="KW-0812">Transmembrane</keyword>
<feature type="transmembrane region" description="Helical" evidence="4">
    <location>
        <begin position="6"/>
        <end position="27"/>
    </location>
</feature>
<dbReference type="SMART" id="SM00387">
    <property type="entry name" value="HATPase_c"/>
    <property type="match status" value="1"/>
</dbReference>